<dbReference type="Proteomes" id="UP001324427">
    <property type="component" value="Unassembled WGS sequence"/>
</dbReference>
<dbReference type="GO" id="GO:0005789">
    <property type="term" value="C:endoplasmic reticulum membrane"/>
    <property type="evidence" value="ECO:0007669"/>
    <property type="project" value="TreeGrafter"/>
</dbReference>
<dbReference type="GO" id="GO:0000030">
    <property type="term" value="F:mannosyltransferase activity"/>
    <property type="evidence" value="ECO:0007669"/>
    <property type="project" value="TreeGrafter"/>
</dbReference>
<keyword evidence="1" id="KW-0472">Membrane</keyword>
<keyword evidence="1" id="KW-1133">Transmembrane helix</keyword>
<gene>
    <name evidence="3" type="ORF">LTR36_000191</name>
</gene>
<keyword evidence="2" id="KW-0732">Signal</keyword>
<organism evidence="3 4">
    <name type="scientific">Oleoguttula mirabilis</name>
    <dbReference type="NCBI Taxonomy" id="1507867"/>
    <lineage>
        <taxon>Eukaryota</taxon>
        <taxon>Fungi</taxon>
        <taxon>Dikarya</taxon>
        <taxon>Ascomycota</taxon>
        <taxon>Pezizomycotina</taxon>
        <taxon>Dothideomycetes</taxon>
        <taxon>Dothideomycetidae</taxon>
        <taxon>Mycosphaerellales</taxon>
        <taxon>Teratosphaeriaceae</taxon>
        <taxon>Oleoguttula</taxon>
    </lineage>
</organism>
<dbReference type="EMBL" id="JAVFHQ010000001">
    <property type="protein sequence ID" value="KAK4550612.1"/>
    <property type="molecule type" value="Genomic_DNA"/>
</dbReference>
<dbReference type="PANTHER" id="PTHR28022:SF1">
    <property type="entry name" value="GPI MANNOSYLTRANSFERASE 2 SUBUNIT PGA1"/>
    <property type="match status" value="1"/>
</dbReference>
<keyword evidence="1" id="KW-0812">Transmembrane</keyword>
<reference evidence="3 4" key="1">
    <citation type="submission" date="2021-11" db="EMBL/GenBank/DDBJ databases">
        <title>Black yeast isolated from Biological Soil Crust.</title>
        <authorList>
            <person name="Kurbessoian T."/>
        </authorList>
    </citation>
    <scope>NUCLEOTIDE SEQUENCE [LARGE SCALE GENOMIC DNA]</scope>
    <source>
        <strain evidence="3 4">CCFEE 5522</strain>
    </source>
</reference>
<evidence type="ECO:0000313" key="3">
    <source>
        <dbReference type="EMBL" id="KAK4550612.1"/>
    </source>
</evidence>
<feature type="transmembrane region" description="Helical" evidence="1">
    <location>
        <begin position="196"/>
        <end position="214"/>
    </location>
</feature>
<dbReference type="InterPro" id="IPR019433">
    <property type="entry name" value="GPI_ManTrfase_II_coact_Pga1"/>
</dbReference>
<evidence type="ECO:0000256" key="2">
    <source>
        <dbReference type="SAM" id="SignalP"/>
    </source>
</evidence>
<evidence type="ECO:0000313" key="4">
    <source>
        <dbReference type="Proteomes" id="UP001324427"/>
    </source>
</evidence>
<feature type="signal peptide" evidence="2">
    <location>
        <begin position="1"/>
        <end position="20"/>
    </location>
</feature>
<name>A0AAV9JZW5_9PEZI</name>
<feature type="chain" id="PRO_5043406974" evidence="2">
    <location>
        <begin position="21"/>
        <end position="226"/>
    </location>
</feature>
<dbReference type="GO" id="GO:0031501">
    <property type="term" value="C:mannosyltransferase complex"/>
    <property type="evidence" value="ECO:0007669"/>
    <property type="project" value="TreeGrafter"/>
</dbReference>
<comment type="caution">
    <text evidence="3">The sequence shown here is derived from an EMBL/GenBank/DDBJ whole genome shotgun (WGS) entry which is preliminary data.</text>
</comment>
<dbReference type="AlphaFoldDB" id="A0AAV9JZW5"/>
<accession>A0AAV9JZW5</accession>
<protein>
    <submittedName>
        <fullName evidence="3">Uncharacterized protein</fullName>
    </submittedName>
</protein>
<proteinExistence type="predicted"/>
<evidence type="ECO:0000256" key="1">
    <source>
        <dbReference type="SAM" id="Phobius"/>
    </source>
</evidence>
<dbReference type="PANTHER" id="PTHR28022">
    <property type="entry name" value="GPI MANNOSYLTRANSFERASE 2 SUBUNIT PGA1"/>
    <property type="match status" value="1"/>
</dbReference>
<keyword evidence="4" id="KW-1185">Reference proteome</keyword>
<sequence>MNPMLLAGFLFATLLATADANTEKTIFVAPPPTTTPDAGPSFDNLNLFSLSPLQLSLRLPLPVAFPSDEQPRGIDSWYLLQGLTEAQRYEVRICWAAVQPTTFCLDVYNITHVFDTPDLITSLAVYSEARVRQHLPDTEDTVSADKQSVLFLRVQSAADFFTTNTTLMNSPPDVNVDIILDPYLANIFPQSLVPTGGYIIVLAIGSWLLSGIIWKRLFSGPKQHVD</sequence>
<dbReference type="GO" id="GO:0006506">
    <property type="term" value="P:GPI anchor biosynthetic process"/>
    <property type="evidence" value="ECO:0007669"/>
    <property type="project" value="TreeGrafter"/>
</dbReference>